<dbReference type="AGR" id="MGI:1916882"/>
<dbReference type="AlphaFoldDB" id="Q3UY99"/>
<reference evidence="2" key="5">
    <citation type="journal article" date="2002" name="Nature">
        <title>Analysis of the mouse transcriptome based on functional annotation of 60,770 full-length cDNAs.</title>
        <authorList>
            <consortium name="The FANTOM Consortium and the RIKEN Genome Exploration Research Group Phase I and II Team"/>
        </authorList>
    </citation>
    <scope>NUCLEOTIDE SEQUENCE</scope>
    <source>
        <strain evidence="2">C57BL/6J</strain>
        <tissue evidence="2">Olfactory brain</tissue>
    </source>
</reference>
<feature type="transmembrane region" description="Helical" evidence="1">
    <location>
        <begin position="85"/>
        <end position="105"/>
    </location>
</feature>
<keyword evidence="1" id="KW-1133">Transmembrane helix</keyword>
<keyword evidence="1" id="KW-0812">Transmembrane</keyword>
<name>Q3UY99_MOUSE</name>
<evidence type="ECO:0000313" key="2">
    <source>
        <dbReference type="EMBL" id="BAE22313.1"/>
    </source>
</evidence>
<dbReference type="EMBL" id="AK134855">
    <property type="protein sequence ID" value="BAE22313.1"/>
    <property type="molecule type" value="mRNA"/>
</dbReference>
<dbReference type="MGI" id="MGI:1916882">
    <property type="gene designation" value="Arhgef12"/>
</dbReference>
<reference evidence="2" key="1">
    <citation type="journal article" date="1999" name="Methods Enzymol.">
        <title>High-efficiency full-length cDNA cloning.</title>
        <authorList>
            <person name="Carninci P."/>
            <person name="Hayashizaki Y."/>
        </authorList>
    </citation>
    <scope>NUCLEOTIDE SEQUENCE</scope>
    <source>
        <strain evidence="2">C57BL/6J</strain>
        <tissue evidence="2">Olfactory brain</tissue>
    </source>
</reference>
<protein>
    <submittedName>
        <fullName evidence="2">Uncharacterized protein</fullName>
    </submittedName>
</protein>
<reference evidence="2" key="4">
    <citation type="journal article" date="2001" name="Nature">
        <title>Functional annotation of a full-length mouse cDNA collection.</title>
        <authorList>
            <consortium name="The RIKEN Genome Exploration Research Group Phase II Team and the FANTOM Consortium"/>
        </authorList>
    </citation>
    <scope>NUCLEOTIDE SEQUENCE</scope>
    <source>
        <strain evidence="2">C57BL/6J</strain>
        <tissue evidence="2">Olfactory brain</tissue>
    </source>
</reference>
<evidence type="ECO:0000256" key="1">
    <source>
        <dbReference type="SAM" id="Phobius"/>
    </source>
</evidence>
<keyword evidence="1" id="KW-0472">Membrane</keyword>
<evidence type="ECO:0000313" key="3">
    <source>
        <dbReference type="MGI" id="MGI:1916882"/>
    </source>
</evidence>
<accession>Q3UY99</accession>
<reference evidence="2" key="3">
    <citation type="journal article" date="2000" name="Genome Res.">
        <title>RIKEN integrated sequence analysis (RISA) system--384-format sequencing pipeline with 384 multicapillary sequencer.</title>
        <authorList>
            <person name="Shibata K."/>
            <person name="Itoh M."/>
            <person name="Aizawa K."/>
            <person name="Nagaoka S."/>
            <person name="Sasaki N."/>
            <person name="Carninci P."/>
            <person name="Konno H."/>
            <person name="Akiyama J."/>
            <person name="Nishi K."/>
            <person name="Kitsunai T."/>
            <person name="Tashiro H."/>
            <person name="Itoh M."/>
            <person name="Sumi N."/>
            <person name="Ishii Y."/>
            <person name="Nakamura S."/>
            <person name="Hazama M."/>
            <person name="Nishine T."/>
            <person name="Harada A."/>
            <person name="Yamamoto R."/>
            <person name="Matsumoto H."/>
            <person name="Sakaguchi S."/>
            <person name="Ikegami T."/>
            <person name="Kashiwagi K."/>
            <person name="Fujiwake S."/>
            <person name="Inoue K."/>
            <person name="Togawa Y."/>
            <person name="Izawa M."/>
            <person name="Ohara E."/>
            <person name="Watahiki M."/>
            <person name="Yoneda Y."/>
            <person name="Ishikawa T."/>
            <person name="Ozawa K."/>
            <person name="Tanaka T."/>
            <person name="Matsuura S."/>
            <person name="Kawai J."/>
            <person name="Okazaki Y."/>
            <person name="Muramatsu M."/>
            <person name="Inoue Y."/>
            <person name="Kira A."/>
            <person name="Hayashizaki Y."/>
        </authorList>
    </citation>
    <scope>NUCLEOTIDE SEQUENCE</scope>
    <source>
        <strain evidence="2">C57BL/6J</strain>
        <tissue evidence="2">Olfactory brain</tissue>
    </source>
</reference>
<reference evidence="2" key="8">
    <citation type="journal article" date="2005" name="Science">
        <title>Antisense Transcription in the Mammalian Transcriptome.</title>
        <authorList>
            <consortium name="RIKEN Genome Exploration Research Group and Genome Science Group (Genome Network Project Core Group) and the FANTOM Consortium"/>
        </authorList>
    </citation>
    <scope>NUCLEOTIDE SEQUENCE</scope>
    <source>
        <strain evidence="2">C57BL/6J</strain>
        <tissue evidence="2">Olfactory brain</tissue>
    </source>
</reference>
<reference evidence="2" key="2">
    <citation type="journal article" date="2000" name="Genome Res.">
        <title>Normalization and subtraction of cap-trapper-selected cDNAs to prepare full-length cDNA libraries for rapid discovery of new genes.</title>
        <authorList>
            <person name="Carninci P."/>
            <person name="Shibata Y."/>
            <person name="Hayatsu N."/>
            <person name="Sugahara Y."/>
            <person name="Shibata K."/>
            <person name="Itoh M."/>
            <person name="Konno H."/>
            <person name="Okazaki Y."/>
            <person name="Muramatsu M."/>
            <person name="Hayashizaki Y."/>
        </authorList>
    </citation>
    <scope>NUCLEOTIDE SEQUENCE</scope>
    <source>
        <strain evidence="2">C57BL/6J</strain>
        <tissue evidence="2">Olfactory brain</tissue>
    </source>
</reference>
<gene>
    <name evidence="3" type="primary">Arhgef12</name>
</gene>
<reference evidence="2" key="6">
    <citation type="submission" date="2004-03" db="EMBL/GenBank/DDBJ databases">
        <authorList>
            <person name="Arakawa T."/>
            <person name="Carninci P."/>
            <person name="Fukuda S."/>
            <person name="Hashizume W."/>
            <person name="Hayashida K."/>
            <person name="Hori F."/>
            <person name="Iida J."/>
            <person name="Imamura K."/>
            <person name="Imotani K."/>
            <person name="Itoh M."/>
            <person name="Kanagawa S."/>
            <person name="Kawai J."/>
            <person name="Kojima M."/>
            <person name="Konno H."/>
            <person name="Murata M."/>
            <person name="Nakamura M."/>
            <person name="Ninomiya N."/>
            <person name="Nishiyori H."/>
            <person name="Nomura K."/>
            <person name="Ohno M."/>
            <person name="Sakazume N."/>
            <person name="Sano H."/>
            <person name="Sasaki D."/>
            <person name="Shibata K."/>
            <person name="Shiraki T."/>
            <person name="Tagami M."/>
            <person name="Tagami Y."/>
            <person name="Waki K."/>
            <person name="Watahiki A."/>
            <person name="Muramatsu M."/>
            <person name="Hayashizaki Y."/>
        </authorList>
    </citation>
    <scope>NUCLEOTIDE SEQUENCE</scope>
    <source>
        <strain evidence="2">C57BL/6J</strain>
        <tissue evidence="2">Olfactory brain</tissue>
    </source>
</reference>
<organism evidence="2">
    <name type="scientific">Mus musculus</name>
    <name type="common">Mouse</name>
    <dbReference type="NCBI Taxonomy" id="10090"/>
    <lineage>
        <taxon>Eukaryota</taxon>
        <taxon>Metazoa</taxon>
        <taxon>Chordata</taxon>
        <taxon>Craniata</taxon>
        <taxon>Vertebrata</taxon>
        <taxon>Euteleostomi</taxon>
        <taxon>Mammalia</taxon>
        <taxon>Eutheria</taxon>
        <taxon>Euarchontoglires</taxon>
        <taxon>Glires</taxon>
        <taxon>Rodentia</taxon>
        <taxon>Myomorpha</taxon>
        <taxon>Muroidea</taxon>
        <taxon>Muridae</taxon>
        <taxon>Murinae</taxon>
        <taxon>Mus</taxon>
        <taxon>Mus</taxon>
    </lineage>
</organism>
<reference evidence="2" key="7">
    <citation type="journal article" date="2005" name="Science">
        <title>The Transcriptional Landscape of the Mammalian Genome.</title>
        <authorList>
            <consortium name="The FANTOM Consortium"/>
            <consortium name="Riken Genome Exploration Research Group and Genome Science Group (Genome Network Project Core Group)"/>
        </authorList>
    </citation>
    <scope>NUCLEOTIDE SEQUENCE</scope>
    <source>
        <strain evidence="2">C57BL/6J</strain>
        <tissue evidence="2">Olfactory brain</tissue>
    </source>
</reference>
<sequence>MDFTDIPCLNLSLCNTPFKLPHVTGSNSALKSAFSFLRLLRPLILAVRPGFFFIFFLLKAAWTTAILPRFHCTLIGFLHFGFDQLWPFFFLLCFLGFLAGMFLLVPTHSPWLLPILASRSSGTYVGEHMTQEHFFSRVGCCAPGPKLWVYIGLLSNFVILGTKLRVSFVQGKQSTSAPNNF</sequence>
<proteinExistence type="evidence at transcript level"/>
<feature type="transmembrane region" description="Helical" evidence="1">
    <location>
        <begin position="43"/>
        <end position="65"/>
    </location>
</feature>